<dbReference type="AlphaFoldDB" id="A0A146KDZ6"/>
<dbReference type="Pfam" id="PF00091">
    <property type="entry name" value="Tubulin"/>
    <property type="match status" value="1"/>
</dbReference>
<dbReference type="InterPro" id="IPR036525">
    <property type="entry name" value="Tubulin/FtsZ_GTPase_sf"/>
</dbReference>
<dbReference type="InterPro" id="IPR003008">
    <property type="entry name" value="Tubulin_FtsZ_GTPase"/>
</dbReference>
<evidence type="ECO:0000256" key="3">
    <source>
        <dbReference type="ARBA" id="ARBA00022741"/>
    </source>
</evidence>
<dbReference type="InterPro" id="IPR017975">
    <property type="entry name" value="Tubulin_CS"/>
</dbReference>
<dbReference type="EMBL" id="GDID01002880">
    <property type="protein sequence ID" value="JAP93726.1"/>
    <property type="molecule type" value="Transcribed_RNA"/>
</dbReference>
<protein>
    <submittedName>
        <fullName evidence="7">Beta tubulin</fullName>
    </submittedName>
</protein>
<evidence type="ECO:0000256" key="2">
    <source>
        <dbReference type="ARBA" id="ARBA00022701"/>
    </source>
</evidence>
<name>A0A146KDZ6_9EUKA</name>
<dbReference type="Gene3D" id="3.40.50.1440">
    <property type="entry name" value="Tubulin/FtsZ, GTPase domain"/>
    <property type="match status" value="1"/>
</dbReference>
<reference evidence="7" key="1">
    <citation type="submission" date="2015-07" db="EMBL/GenBank/DDBJ databases">
        <title>Adaptation to a free-living lifestyle via gene acquisitions in the diplomonad Trepomonas sp. PC1.</title>
        <authorList>
            <person name="Xu F."/>
            <person name="Jerlstrom-Hultqvist J."/>
            <person name="Kolisko M."/>
            <person name="Simpson A.G.B."/>
            <person name="Roger A.J."/>
            <person name="Svard S.G."/>
            <person name="Andersson J.O."/>
        </authorList>
    </citation>
    <scope>NUCLEOTIDE SEQUENCE</scope>
    <source>
        <strain evidence="7">PC1</strain>
    </source>
</reference>
<keyword evidence="3 5" id="KW-0547">Nucleotide-binding</keyword>
<gene>
    <name evidence="7" type="ORF">TPC1_13887</name>
</gene>
<sequence>DVGPTGYWDSFHVRENNRIGVFFNQNQLGHQVPRAILVDTEPQTLDLTRAGMLRDLFHENNLISGQCGAGNNWAKGRYTEGYELYDDVLDTAIRTEAERCDSLQGFQLFHSLGGGTGSGLGSTVIEKLRENYPGLMLQTQSVFPSAKVSNCVVEPYNCVLSMQYLIEFCDAVFVFDNQNFYQKCFFQNDLSIANLNEKISQQIWGINQCLHRSDQNTSMRKMSMNLQTSARLHFYTAESSTELDLDQKFRSTGLNGRILSQVINVSGFDTNLLKLQLQLIDYPLSTSLSSGEPSVTAI</sequence>
<dbReference type="SMART" id="SM00864">
    <property type="entry name" value="Tubulin"/>
    <property type="match status" value="1"/>
</dbReference>
<accession>A0A146KDZ6</accession>
<dbReference type="GO" id="GO:0005525">
    <property type="term" value="F:GTP binding"/>
    <property type="evidence" value="ECO:0007669"/>
    <property type="project" value="UniProtKB-UniRule"/>
</dbReference>
<evidence type="ECO:0000256" key="5">
    <source>
        <dbReference type="RuleBase" id="RU000352"/>
    </source>
</evidence>
<evidence type="ECO:0000256" key="4">
    <source>
        <dbReference type="ARBA" id="ARBA00023134"/>
    </source>
</evidence>
<proteinExistence type="inferred from homology"/>
<dbReference type="PANTHER" id="PTHR11588">
    <property type="entry name" value="TUBULIN"/>
    <property type="match status" value="1"/>
</dbReference>
<dbReference type="GO" id="GO:0005874">
    <property type="term" value="C:microtubule"/>
    <property type="evidence" value="ECO:0007669"/>
    <property type="project" value="UniProtKB-KW"/>
</dbReference>
<dbReference type="PRINTS" id="PR01161">
    <property type="entry name" value="TUBULIN"/>
</dbReference>
<organism evidence="7">
    <name type="scientific">Trepomonas sp. PC1</name>
    <dbReference type="NCBI Taxonomy" id="1076344"/>
    <lineage>
        <taxon>Eukaryota</taxon>
        <taxon>Metamonada</taxon>
        <taxon>Diplomonadida</taxon>
        <taxon>Hexamitidae</taxon>
        <taxon>Hexamitinae</taxon>
        <taxon>Trepomonas</taxon>
    </lineage>
</organism>
<dbReference type="InterPro" id="IPR004057">
    <property type="entry name" value="Epsilon_tubulin"/>
</dbReference>
<feature type="domain" description="Tubulin/FtsZ GTPase" evidence="6">
    <location>
        <begin position="19"/>
        <end position="214"/>
    </location>
</feature>
<evidence type="ECO:0000256" key="1">
    <source>
        <dbReference type="ARBA" id="ARBA00009636"/>
    </source>
</evidence>
<keyword evidence="2 5" id="KW-0493">Microtubule</keyword>
<dbReference type="GO" id="GO:0007017">
    <property type="term" value="P:microtubule-based process"/>
    <property type="evidence" value="ECO:0007669"/>
    <property type="project" value="InterPro"/>
</dbReference>
<dbReference type="SUPFAM" id="SSF52490">
    <property type="entry name" value="Tubulin nucleotide-binding domain-like"/>
    <property type="match status" value="1"/>
</dbReference>
<comment type="similarity">
    <text evidence="1 5">Belongs to the tubulin family.</text>
</comment>
<feature type="non-terminal residue" evidence="7">
    <location>
        <position position="1"/>
    </location>
</feature>
<evidence type="ECO:0000259" key="6">
    <source>
        <dbReference type="SMART" id="SM00864"/>
    </source>
</evidence>
<dbReference type="InterPro" id="IPR000217">
    <property type="entry name" value="Tubulin"/>
</dbReference>
<evidence type="ECO:0000313" key="7">
    <source>
        <dbReference type="EMBL" id="JAP93726.1"/>
    </source>
</evidence>
<dbReference type="PRINTS" id="PR01519">
    <property type="entry name" value="EPSLNTUBULIN"/>
</dbReference>
<feature type="non-terminal residue" evidence="7">
    <location>
        <position position="298"/>
    </location>
</feature>
<dbReference type="PROSITE" id="PS00227">
    <property type="entry name" value="TUBULIN"/>
    <property type="match status" value="1"/>
</dbReference>
<keyword evidence="4 5" id="KW-0342">GTP-binding</keyword>